<dbReference type="PANTHER" id="PTHR24287">
    <property type="entry name" value="P450, PUTATIVE (EUROFUNG)-RELATED"/>
    <property type="match status" value="1"/>
</dbReference>
<keyword evidence="5" id="KW-0408">Iron</keyword>
<evidence type="ECO:0000313" key="8">
    <source>
        <dbReference type="EMBL" id="PYI23934.1"/>
    </source>
</evidence>
<evidence type="ECO:0000256" key="4">
    <source>
        <dbReference type="ARBA" id="ARBA00023002"/>
    </source>
</evidence>
<dbReference type="InterPro" id="IPR001128">
    <property type="entry name" value="Cyt_P450"/>
</dbReference>
<reference evidence="8 9" key="1">
    <citation type="submission" date="2018-02" db="EMBL/GenBank/DDBJ databases">
        <title>The genomes of Aspergillus section Nigri reveals drivers in fungal speciation.</title>
        <authorList>
            <consortium name="DOE Joint Genome Institute"/>
            <person name="Vesth T.C."/>
            <person name="Nybo J."/>
            <person name="Theobald S."/>
            <person name="Brandl J."/>
            <person name="Frisvad J.C."/>
            <person name="Nielsen K.F."/>
            <person name="Lyhne E.K."/>
            <person name="Kogle M.E."/>
            <person name="Kuo A."/>
            <person name="Riley R."/>
            <person name="Clum A."/>
            <person name="Nolan M."/>
            <person name="Lipzen A."/>
            <person name="Salamov A."/>
            <person name="Henrissat B."/>
            <person name="Wiebenga A."/>
            <person name="De vries R.P."/>
            <person name="Grigoriev I.V."/>
            <person name="Mortensen U.H."/>
            <person name="Andersen M.R."/>
            <person name="Baker S.E."/>
        </authorList>
    </citation>
    <scope>NUCLEOTIDE SEQUENCE [LARGE SCALE GENOMIC DNA]</scope>
    <source>
        <strain evidence="8 9">CBS 115571</strain>
    </source>
</reference>
<proteinExistence type="inferred from homology"/>
<dbReference type="GO" id="GO:0004497">
    <property type="term" value="F:monooxygenase activity"/>
    <property type="evidence" value="ECO:0007669"/>
    <property type="project" value="UniProtKB-KW"/>
</dbReference>
<evidence type="ECO:0000256" key="6">
    <source>
        <dbReference type="ARBA" id="ARBA00023033"/>
    </source>
</evidence>
<dbReference type="InterPro" id="IPR036396">
    <property type="entry name" value="Cyt_P450_sf"/>
</dbReference>
<sequence>MAANHQSTSQRETPSLASITSPPSSAQSNLTPSLSAVNRGLCNMVTHTNHAACSTPSSQPVNPRNIKAILSTNVYDYSLNRLAAYGPLLGTGIFITDGPAWSQSRALPRPTFAKSQIADLATFEALITELLVLLPTDGRPIDLQELFFGYAIDSATAFLLGRCSHPLRRRGSPASAAASHHDVDFASAFDDAQAAIRTRERLGVLRMSHRDKHADECFQICHGFVEKAIDDAVRSVRVPRASTTPTAGGKETGRQPPFIDTLLEQTSNRTPRRDELMNLLPVGRDTTASLLSNLFSMLARHPDTVVAGWGVGWFEGVRLWFLVWSGSLVR</sequence>
<dbReference type="Gene3D" id="1.10.630.10">
    <property type="entry name" value="Cytochrome P450"/>
    <property type="match status" value="1"/>
</dbReference>
<evidence type="ECO:0000313" key="9">
    <source>
        <dbReference type="Proteomes" id="UP000249829"/>
    </source>
</evidence>
<dbReference type="EMBL" id="KZ825103">
    <property type="protein sequence ID" value="PYI23934.1"/>
    <property type="molecule type" value="Genomic_DNA"/>
</dbReference>
<dbReference type="GO" id="GO:0020037">
    <property type="term" value="F:heme binding"/>
    <property type="evidence" value="ECO:0007669"/>
    <property type="project" value="InterPro"/>
</dbReference>
<keyword evidence="6" id="KW-0503">Monooxygenase</keyword>
<organism evidence="8 9">
    <name type="scientific">Aspergillus violaceofuscus (strain CBS 115571)</name>
    <dbReference type="NCBI Taxonomy" id="1450538"/>
    <lineage>
        <taxon>Eukaryota</taxon>
        <taxon>Fungi</taxon>
        <taxon>Dikarya</taxon>
        <taxon>Ascomycota</taxon>
        <taxon>Pezizomycotina</taxon>
        <taxon>Eurotiomycetes</taxon>
        <taxon>Eurotiomycetidae</taxon>
        <taxon>Eurotiales</taxon>
        <taxon>Aspergillaceae</taxon>
        <taxon>Aspergillus</taxon>
    </lineage>
</organism>
<evidence type="ECO:0000256" key="1">
    <source>
        <dbReference type="ARBA" id="ARBA00001971"/>
    </source>
</evidence>
<evidence type="ECO:0000256" key="3">
    <source>
        <dbReference type="ARBA" id="ARBA00022723"/>
    </source>
</evidence>
<keyword evidence="4" id="KW-0560">Oxidoreductase</keyword>
<keyword evidence="3" id="KW-0479">Metal-binding</keyword>
<evidence type="ECO:0000256" key="5">
    <source>
        <dbReference type="ARBA" id="ARBA00023004"/>
    </source>
</evidence>
<dbReference type="GO" id="GO:0005506">
    <property type="term" value="F:iron ion binding"/>
    <property type="evidence" value="ECO:0007669"/>
    <property type="project" value="InterPro"/>
</dbReference>
<dbReference type="SUPFAM" id="SSF48264">
    <property type="entry name" value="Cytochrome P450"/>
    <property type="match status" value="1"/>
</dbReference>
<dbReference type="STRING" id="1450538.A0A2V5HPB2"/>
<feature type="region of interest" description="Disordered" evidence="7">
    <location>
        <begin position="239"/>
        <end position="258"/>
    </location>
</feature>
<accession>A0A2V5HPB2</accession>
<evidence type="ECO:0000256" key="2">
    <source>
        <dbReference type="ARBA" id="ARBA00010617"/>
    </source>
</evidence>
<name>A0A2V5HPB2_ASPV1</name>
<dbReference type="InterPro" id="IPR047146">
    <property type="entry name" value="Cyt_P450_E_CYP52_fungi"/>
</dbReference>
<dbReference type="OMA" id="RTIVACW"/>
<dbReference type="AlphaFoldDB" id="A0A2V5HPB2"/>
<comment type="cofactor">
    <cofactor evidence="1">
        <name>heme</name>
        <dbReference type="ChEBI" id="CHEBI:30413"/>
    </cofactor>
</comment>
<gene>
    <name evidence="8" type="ORF">BO99DRAFT_470145</name>
</gene>
<comment type="similarity">
    <text evidence="2">Belongs to the cytochrome P450 family.</text>
</comment>
<dbReference type="Pfam" id="PF00067">
    <property type="entry name" value="p450"/>
    <property type="match status" value="1"/>
</dbReference>
<keyword evidence="9" id="KW-1185">Reference proteome</keyword>
<evidence type="ECO:0000256" key="7">
    <source>
        <dbReference type="SAM" id="MobiDB-lite"/>
    </source>
</evidence>
<dbReference type="Proteomes" id="UP000249829">
    <property type="component" value="Unassembled WGS sequence"/>
</dbReference>
<feature type="region of interest" description="Disordered" evidence="7">
    <location>
        <begin position="1"/>
        <end position="32"/>
    </location>
</feature>
<dbReference type="GO" id="GO:0016705">
    <property type="term" value="F:oxidoreductase activity, acting on paired donors, with incorporation or reduction of molecular oxygen"/>
    <property type="evidence" value="ECO:0007669"/>
    <property type="project" value="InterPro"/>
</dbReference>
<protein>
    <submittedName>
        <fullName evidence="8">Cytochrome P450</fullName>
    </submittedName>
</protein>
<dbReference type="PANTHER" id="PTHR24287:SF17">
    <property type="entry name" value="P450, PUTATIVE (EUROFUNG)-RELATED"/>
    <property type="match status" value="1"/>
</dbReference>